<dbReference type="EMBL" id="BARU01032825">
    <property type="protein sequence ID" value="GAH62044.1"/>
    <property type="molecule type" value="Genomic_DNA"/>
</dbReference>
<comment type="caution">
    <text evidence="1">The sequence shown here is derived from an EMBL/GenBank/DDBJ whole genome shotgun (WGS) entry which is preliminary data.</text>
</comment>
<proteinExistence type="predicted"/>
<organism evidence="1">
    <name type="scientific">marine sediment metagenome</name>
    <dbReference type="NCBI Taxonomy" id="412755"/>
    <lineage>
        <taxon>unclassified sequences</taxon>
        <taxon>metagenomes</taxon>
        <taxon>ecological metagenomes</taxon>
    </lineage>
</organism>
<gene>
    <name evidence="1" type="ORF">S03H2_51713</name>
</gene>
<protein>
    <recommendedName>
        <fullName evidence="2">Metallo-beta-lactamase domain-containing protein</fullName>
    </recommendedName>
</protein>
<evidence type="ECO:0000313" key="1">
    <source>
        <dbReference type="EMBL" id="GAH62044.1"/>
    </source>
</evidence>
<reference evidence="1" key="1">
    <citation type="journal article" date="2014" name="Front. Microbiol.">
        <title>High frequency of phylogenetically diverse reductive dehalogenase-homologous genes in deep subseafloor sedimentary metagenomes.</title>
        <authorList>
            <person name="Kawai M."/>
            <person name="Futagami T."/>
            <person name="Toyoda A."/>
            <person name="Takaki Y."/>
            <person name="Nishi S."/>
            <person name="Hori S."/>
            <person name="Arai W."/>
            <person name="Tsubouchi T."/>
            <person name="Morono Y."/>
            <person name="Uchiyama I."/>
            <person name="Ito T."/>
            <person name="Fujiyama A."/>
            <person name="Inagaki F."/>
            <person name="Takami H."/>
        </authorList>
    </citation>
    <scope>NUCLEOTIDE SEQUENCE</scope>
    <source>
        <strain evidence="1">Expedition CK06-06</strain>
    </source>
</reference>
<feature type="non-terminal residue" evidence="1">
    <location>
        <position position="1"/>
    </location>
</feature>
<dbReference type="PANTHER" id="PTHR30619:SF1">
    <property type="entry name" value="RECOMBINATION PROTEIN 2"/>
    <property type="match status" value="1"/>
</dbReference>
<dbReference type="AlphaFoldDB" id="X1I7I1"/>
<dbReference type="SUPFAM" id="SSF56281">
    <property type="entry name" value="Metallo-hydrolase/oxidoreductase"/>
    <property type="match status" value="1"/>
</dbReference>
<evidence type="ECO:0008006" key="2">
    <source>
        <dbReference type="Google" id="ProtNLM"/>
    </source>
</evidence>
<sequence length="123" mass="13851">NSVVLTLKYGNTSVILTGDAEEEVWDDIAVNIPKDTVFFKVPHHGSRNGSLDGQGQPTWLPHCPTKASLGISCMYRKDYKHPHDKVLTAFTNAGRKYYRTDEQYHLTVSLDGINPPHVKYSHI</sequence>
<dbReference type="Gene3D" id="3.60.15.10">
    <property type="entry name" value="Ribonuclease Z/Hydroxyacylglutathione hydrolase-like"/>
    <property type="match status" value="1"/>
</dbReference>
<name>X1I7I1_9ZZZZ</name>
<dbReference type="InterPro" id="IPR052159">
    <property type="entry name" value="Competence_DNA_uptake"/>
</dbReference>
<dbReference type="InterPro" id="IPR036866">
    <property type="entry name" value="RibonucZ/Hydroxyglut_hydro"/>
</dbReference>
<dbReference type="PANTHER" id="PTHR30619">
    <property type="entry name" value="DNA INTERNALIZATION/COMPETENCE PROTEIN COMEC/REC2"/>
    <property type="match status" value="1"/>
</dbReference>
<accession>X1I7I1</accession>